<sequence length="238" mass="27320">MHAMIGGTEIVAGSVVIFWVKKRYFGSGATKYCGKTQPITETSDTGSVSTSEHVRERLLALAAEHKEKEEQGLINDKEGQLDEEEIFGSGVWGVDFVNLKYKDEIIKSVSLYEETIKPRPILSIVHPYILVETDTWMYVLEKWRDGVAISRFKRKDDAVRSRGKWFGPGRLSQRKAPHLVQSTTEVQYTTTDLLVWAMEHPDFKQYTDNCHTFAHNCSKKVGMKNPNSLWEDYLYESY</sequence>
<dbReference type="EMBL" id="HBJA01079971">
    <property type="protein sequence ID" value="CAE0816809.1"/>
    <property type="molecule type" value="Transcribed_RNA"/>
</dbReference>
<protein>
    <recommendedName>
        <fullName evidence="2">PPPDE domain-containing protein</fullName>
    </recommendedName>
</protein>
<evidence type="ECO:0008006" key="2">
    <source>
        <dbReference type="Google" id="ProtNLM"/>
    </source>
</evidence>
<evidence type="ECO:0000313" key="1">
    <source>
        <dbReference type="EMBL" id="CAE0816809.1"/>
    </source>
</evidence>
<name>A0A7S4FVU0_9EUGL</name>
<proteinExistence type="predicted"/>
<reference evidence="1" key="1">
    <citation type="submission" date="2021-01" db="EMBL/GenBank/DDBJ databases">
        <authorList>
            <person name="Corre E."/>
            <person name="Pelletier E."/>
            <person name="Niang G."/>
            <person name="Scheremetjew M."/>
            <person name="Finn R."/>
            <person name="Kale V."/>
            <person name="Holt S."/>
            <person name="Cochrane G."/>
            <person name="Meng A."/>
            <person name="Brown T."/>
            <person name="Cohen L."/>
        </authorList>
    </citation>
    <scope>NUCLEOTIDE SEQUENCE</scope>
    <source>
        <strain evidence="1">CCMP1594</strain>
    </source>
</reference>
<organism evidence="1">
    <name type="scientific">Eutreptiella gymnastica</name>
    <dbReference type="NCBI Taxonomy" id="73025"/>
    <lineage>
        <taxon>Eukaryota</taxon>
        <taxon>Discoba</taxon>
        <taxon>Euglenozoa</taxon>
        <taxon>Euglenida</taxon>
        <taxon>Spirocuta</taxon>
        <taxon>Euglenophyceae</taxon>
        <taxon>Eutreptiales</taxon>
        <taxon>Eutreptiaceae</taxon>
        <taxon>Eutreptiella</taxon>
    </lineage>
</organism>
<dbReference type="AlphaFoldDB" id="A0A7S4FVU0"/>
<accession>A0A7S4FVU0</accession>
<gene>
    <name evidence="1" type="ORF">EGYM00163_LOCUS27970</name>
</gene>